<dbReference type="EMBL" id="LNIX01000004">
    <property type="protein sequence ID" value="OXA55422.1"/>
    <property type="molecule type" value="Genomic_DNA"/>
</dbReference>
<evidence type="ECO:0000313" key="3">
    <source>
        <dbReference type="Proteomes" id="UP000198287"/>
    </source>
</evidence>
<feature type="domain" description="F-box" evidence="1">
    <location>
        <begin position="22"/>
        <end position="45"/>
    </location>
</feature>
<dbReference type="Pfam" id="PF00646">
    <property type="entry name" value="F-box"/>
    <property type="match status" value="1"/>
</dbReference>
<dbReference type="CDD" id="cd09917">
    <property type="entry name" value="F-box_SF"/>
    <property type="match status" value="1"/>
</dbReference>
<dbReference type="InterPro" id="IPR001810">
    <property type="entry name" value="F-box_dom"/>
</dbReference>
<dbReference type="Proteomes" id="UP000198287">
    <property type="component" value="Unassembled WGS sequence"/>
</dbReference>
<evidence type="ECO:0000313" key="2">
    <source>
        <dbReference type="EMBL" id="OXA55422.1"/>
    </source>
</evidence>
<reference evidence="2 3" key="1">
    <citation type="submission" date="2015-12" db="EMBL/GenBank/DDBJ databases">
        <title>The genome of Folsomia candida.</title>
        <authorList>
            <person name="Faddeeva A."/>
            <person name="Derks M.F."/>
            <person name="Anvar Y."/>
            <person name="Smit S."/>
            <person name="Van Straalen N."/>
            <person name="Roelofs D."/>
        </authorList>
    </citation>
    <scope>NUCLEOTIDE SEQUENCE [LARGE SCALE GENOMIC DNA]</scope>
    <source>
        <strain evidence="2 3">VU population</strain>
        <tissue evidence="2">Whole body</tissue>
    </source>
</reference>
<sequence>MATISLDKISSSCETALKNHLILSRIFQYLDLTSLKAVRLVCKNWDVEAIKKFRNFDIIIRLEPPFESEKWEHLQRLLNLRDDFHPILFLSFQSPAWVYYSLISQFGAFEFENENFQKVWATLNDVLNSNFEPRQTSCDFRVFELLTQIGVCVRELRLELTLLNETDAEYVVQLLSAFPNLEKFYLDIVDVGDEGLLGFPLITTPPDNSTPTGFLPPSLVTLGLRIYGEPDEDDSHITEPDEDESHITVGGHGVSLDAVTHFMKTCSISNIQLLDFEGWAYQDLLPQDEVEPNPFPKLNGIRVGWHPRDEDEITEPQIHNLASLPRSMTHLDLNAYITGDQLHQILRQHATILRTLDLTYLENLGPLNSLRFPLLTTFEVDICHEFSKIRVMFLNGPQSFQRTFPSLSTIGVFTSLEKPEVWEDIFPRENSSGERLEFRQIKVLNISLKVDDRDDDKQEDNHCLSQPQIIRILAIFPSLHTLRHIRKRTSDGVLFVCRHVRRSDVVWSTAAKTWRGRGGQEFLSEGKRISRFFTPRLRYLLMKSHESQGFEWY</sequence>
<dbReference type="SUPFAM" id="SSF52047">
    <property type="entry name" value="RNI-like"/>
    <property type="match status" value="1"/>
</dbReference>
<proteinExistence type="predicted"/>
<name>A0A226ECV8_FOLCA</name>
<gene>
    <name evidence="2" type="ORF">Fcan01_08989</name>
</gene>
<comment type="caution">
    <text evidence="2">The sequence shown here is derived from an EMBL/GenBank/DDBJ whole genome shotgun (WGS) entry which is preliminary data.</text>
</comment>
<dbReference type="SUPFAM" id="SSF81383">
    <property type="entry name" value="F-box domain"/>
    <property type="match status" value="1"/>
</dbReference>
<accession>A0A226ECV8</accession>
<dbReference type="InterPro" id="IPR036047">
    <property type="entry name" value="F-box-like_dom_sf"/>
</dbReference>
<dbReference type="AlphaFoldDB" id="A0A226ECV8"/>
<keyword evidence="3" id="KW-1185">Reference proteome</keyword>
<evidence type="ECO:0000259" key="1">
    <source>
        <dbReference type="Pfam" id="PF00646"/>
    </source>
</evidence>
<organism evidence="2 3">
    <name type="scientific">Folsomia candida</name>
    <name type="common">Springtail</name>
    <dbReference type="NCBI Taxonomy" id="158441"/>
    <lineage>
        <taxon>Eukaryota</taxon>
        <taxon>Metazoa</taxon>
        <taxon>Ecdysozoa</taxon>
        <taxon>Arthropoda</taxon>
        <taxon>Hexapoda</taxon>
        <taxon>Collembola</taxon>
        <taxon>Entomobryomorpha</taxon>
        <taxon>Isotomoidea</taxon>
        <taxon>Isotomidae</taxon>
        <taxon>Proisotominae</taxon>
        <taxon>Folsomia</taxon>
    </lineage>
</organism>
<protein>
    <recommendedName>
        <fullName evidence="1">F-box domain-containing protein</fullName>
    </recommendedName>
</protein>